<sequence>MIEPVSDQAGSLPRALRLLRLLGSGDPQGQRLAELADAAALPRPTVHRILRLLVAEGFVEHDATRRRYRLGLSFFLLAARSGQAVGLRDIARPALLRLTAALGETVFLLVRNGFDAVCIDRSAGPLPILTFTGDIGGRVPLGVGQGSSAILAFMPPAEQDEVIRHNLPRIEEFGGLDEGGLRAELASVRRQGYCAAFGILPGMAGLGVPVLDADGRAAAALSIGTTTDRMGEERRATVAAALIKEADAIGARLNPFDPALRRAGAAMEAAPGR</sequence>
<dbReference type="InterPro" id="IPR036390">
    <property type="entry name" value="WH_DNA-bd_sf"/>
</dbReference>
<dbReference type="PANTHER" id="PTHR30136:SF39">
    <property type="entry name" value="TRANSCRIPTIONAL REGULATORY PROTEIN"/>
    <property type="match status" value="1"/>
</dbReference>
<dbReference type="SMART" id="SM00346">
    <property type="entry name" value="HTH_ICLR"/>
    <property type="match status" value="1"/>
</dbReference>
<dbReference type="Pfam" id="PF01614">
    <property type="entry name" value="IclR_C"/>
    <property type="match status" value="1"/>
</dbReference>
<name>A0ABR7R6S2_9PROT</name>
<proteinExistence type="predicted"/>
<dbReference type="InterPro" id="IPR005471">
    <property type="entry name" value="Tscrpt_reg_IclR_N"/>
</dbReference>
<evidence type="ECO:0000256" key="1">
    <source>
        <dbReference type="ARBA" id="ARBA00023015"/>
    </source>
</evidence>
<evidence type="ECO:0000313" key="6">
    <source>
        <dbReference type="EMBL" id="MBC9177373.1"/>
    </source>
</evidence>
<dbReference type="SUPFAM" id="SSF55781">
    <property type="entry name" value="GAF domain-like"/>
    <property type="match status" value="1"/>
</dbReference>
<feature type="domain" description="HTH iclR-type" evidence="4">
    <location>
        <begin position="9"/>
        <end position="72"/>
    </location>
</feature>
<dbReference type="InterPro" id="IPR014757">
    <property type="entry name" value="Tscrpt_reg_IclR_C"/>
</dbReference>
<evidence type="ECO:0000256" key="2">
    <source>
        <dbReference type="ARBA" id="ARBA00023125"/>
    </source>
</evidence>
<dbReference type="PANTHER" id="PTHR30136">
    <property type="entry name" value="HELIX-TURN-HELIX TRANSCRIPTIONAL REGULATOR, ICLR FAMILY"/>
    <property type="match status" value="1"/>
</dbReference>
<evidence type="ECO:0000259" key="4">
    <source>
        <dbReference type="PROSITE" id="PS51077"/>
    </source>
</evidence>
<feature type="domain" description="IclR-ED" evidence="5">
    <location>
        <begin position="73"/>
        <end position="255"/>
    </location>
</feature>
<evidence type="ECO:0000259" key="5">
    <source>
        <dbReference type="PROSITE" id="PS51078"/>
    </source>
</evidence>
<comment type="caution">
    <text evidence="6">The sequence shown here is derived from an EMBL/GenBank/DDBJ whole genome shotgun (WGS) entry which is preliminary data.</text>
</comment>
<accession>A0ABR7R6S2</accession>
<dbReference type="PROSITE" id="PS51078">
    <property type="entry name" value="ICLR_ED"/>
    <property type="match status" value="1"/>
</dbReference>
<dbReference type="Proteomes" id="UP000603940">
    <property type="component" value="Unassembled WGS sequence"/>
</dbReference>
<dbReference type="Pfam" id="PF09339">
    <property type="entry name" value="HTH_IclR"/>
    <property type="match status" value="1"/>
</dbReference>
<gene>
    <name evidence="6" type="ORF">IBL25_10520</name>
</gene>
<dbReference type="Gene3D" id="1.10.10.10">
    <property type="entry name" value="Winged helix-like DNA-binding domain superfamily/Winged helix DNA-binding domain"/>
    <property type="match status" value="1"/>
</dbReference>
<keyword evidence="1" id="KW-0805">Transcription regulation</keyword>
<keyword evidence="3" id="KW-0804">Transcription</keyword>
<dbReference type="InterPro" id="IPR029016">
    <property type="entry name" value="GAF-like_dom_sf"/>
</dbReference>
<reference evidence="6 7" key="1">
    <citation type="journal article" date="2009" name="Int. J. Syst. Evol. Microbiol.">
        <title>Transfer of Teichococcus ludipueritiae and Muricoccus roseus to the genus Roseomonas, as Roseomonas ludipueritiae comb. nov. and Roseomonas rosea comb. nov., respectively, and emended description of the genus Roseomonas.</title>
        <authorList>
            <person name="Sanchez-Porro C."/>
            <person name="Gallego V."/>
            <person name="Busse H.J."/>
            <person name="Kampfer P."/>
            <person name="Ventosa A."/>
        </authorList>
    </citation>
    <scope>NUCLEOTIDE SEQUENCE [LARGE SCALE GENOMIC DNA]</scope>
    <source>
        <strain evidence="6 7">DSM 14915</strain>
    </source>
</reference>
<dbReference type="InterPro" id="IPR036388">
    <property type="entry name" value="WH-like_DNA-bd_sf"/>
</dbReference>
<keyword evidence="2" id="KW-0238">DNA-binding</keyword>
<dbReference type="RefSeq" id="WP_187778505.1">
    <property type="nucleotide sequence ID" value="NZ_JACTUZ010000036.1"/>
</dbReference>
<dbReference type="SUPFAM" id="SSF46785">
    <property type="entry name" value="Winged helix' DNA-binding domain"/>
    <property type="match status" value="1"/>
</dbReference>
<dbReference type="Gene3D" id="3.30.450.40">
    <property type="match status" value="1"/>
</dbReference>
<dbReference type="PROSITE" id="PS51077">
    <property type="entry name" value="HTH_ICLR"/>
    <property type="match status" value="1"/>
</dbReference>
<keyword evidence="7" id="KW-1185">Reference proteome</keyword>
<evidence type="ECO:0000313" key="7">
    <source>
        <dbReference type="Proteomes" id="UP000603940"/>
    </source>
</evidence>
<evidence type="ECO:0000256" key="3">
    <source>
        <dbReference type="ARBA" id="ARBA00023163"/>
    </source>
</evidence>
<organism evidence="6 7">
    <name type="scientific">Pseudoroseomonas ludipueritiae</name>
    <dbReference type="NCBI Taxonomy" id="198093"/>
    <lineage>
        <taxon>Bacteria</taxon>
        <taxon>Pseudomonadati</taxon>
        <taxon>Pseudomonadota</taxon>
        <taxon>Alphaproteobacteria</taxon>
        <taxon>Acetobacterales</taxon>
        <taxon>Acetobacteraceae</taxon>
        <taxon>Pseudoroseomonas</taxon>
    </lineage>
</organism>
<dbReference type="InterPro" id="IPR050707">
    <property type="entry name" value="HTH_MetabolicPath_Reg"/>
</dbReference>
<dbReference type="EMBL" id="JACTUZ010000036">
    <property type="protein sequence ID" value="MBC9177373.1"/>
    <property type="molecule type" value="Genomic_DNA"/>
</dbReference>
<protein>
    <submittedName>
        <fullName evidence="6">IclR family transcriptional regulator</fullName>
    </submittedName>
</protein>